<organism evidence="4 5">
    <name type="scientific">Methyloversatilis universalis (strain ATCC BAA-1314 / DSM 25237 / JCM 13912 / CCUG 52030 / FAM5)</name>
    <dbReference type="NCBI Taxonomy" id="1000565"/>
    <lineage>
        <taxon>Bacteria</taxon>
        <taxon>Pseudomonadati</taxon>
        <taxon>Pseudomonadota</taxon>
        <taxon>Betaproteobacteria</taxon>
        <taxon>Nitrosomonadales</taxon>
        <taxon>Sterolibacteriaceae</taxon>
        <taxon>Methyloversatilis</taxon>
    </lineage>
</organism>
<evidence type="ECO:0000256" key="2">
    <source>
        <dbReference type="ARBA" id="ARBA00022741"/>
    </source>
</evidence>
<gene>
    <name evidence="4" type="ORF">METUNv1_02204</name>
</gene>
<comment type="caution">
    <text evidence="4">The sequence shown here is derived from an EMBL/GenBank/DDBJ whole genome shotgun (WGS) entry which is preliminary data.</text>
</comment>
<dbReference type="Proteomes" id="UP000005019">
    <property type="component" value="Unassembled WGS sequence"/>
</dbReference>
<dbReference type="STRING" id="1000565.METUNv1_02204"/>
<dbReference type="InterPro" id="IPR018181">
    <property type="entry name" value="Heat_shock_70_CS"/>
</dbReference>
<dbReference type="InterPro" id="IPR042054">
    <property type="entry name" value="YegD-like"/>
</dbReference>
<dbReference type="Gene3D" id="3.30.420.40">
    <property type="match status" value="3"/>
</dbReference>
<evidence type="ECO:0000256" key="1">
    <source>
        <dbReference type="ARBA" id="ARBA00007381"/>
    </source>
</evidence>
<proteinExistence type="inferred from homology"/>
<accession>F5RD45</accession>
<dbReference type="CDD" id="cd10231">
    <property type="entry name" value="ASKHA_NBD_HSP70_YegD-like"/>
    <property type="match status" value="1"/>
</dbReference>
<dbReference type="RefSeq" id="WP_008061618.1">
    <property type="nucleotide sequence ID" value="NZ_AFHG01000050.1"/>
</dbReference>
<dbReference type="GO" id="GO:0140662">
    <property type="term" value="F:ATP-dependent protein folding chaperone"/>
    <property type="evidence" value="ECO:0007669"/>
    <property type="project" value="InterPro"/>
</dbReference>
<evidence type="ECO:0000256" key="3">
    <source>
        <dbReference type="ARBA" id="ARBA00022840"/>
    </source>
</evidence>
<dbReference type="PANTHER" id="PTHR19375">
    <property type="entry name" value="HEAT SHOCK PROTEIN 70KDA"/>
    <property type="match status" value="1"/>
</dbReference>
<keyword evidence="2" id="KW-0547">Nucleotide-binding</keyword>
<protein>
    <submittedName>
        <fullName evidence="4">Chaperone protein</fullName>
    </submittedName>
</protein>
<dbReference type="SUPFAM" id="SSF53067">
    <property type="entry name" value="Actin-like ATPase domain"/>
    <property type="match status" value="2"/>
</dbReference>
<keyword evidence="5" id="KW-1185">Reference proteome</keyword>
<reference evidence="4 5" key="1">
    <citation type="journal article" date="2011" name="J. Bacteriol.">
        <title>Genome sequence of Methyloversatilis universalis FAM5T, a methylotrophic representative of the order Rhodocyclales.</title>
        <authorList>
            <person name="Kittichotirat W."/>
            <person name="Good N.M."/>
            <person name="Hall R."/>
            <person name="Bringel F."/>
            <person name="Lajus A."/>
            <person name="Medigue C."/>
            <person name="Smalley N.E."/>
            <person name="Beck D."/>
            <person name="Bumgarner R."/>
            <person name="Vuilleumier S."/>
            <person name="Kalyuzhnaya M.G."/>
        </authorList>
    </citation>
    <scope>NUCLEOTIDE SEQUENCE [LARGE SCALE GENOMIC DNA]</scope>
    <source>
        <strain evidence="5">ATCC BAA-1314 / JCM 13912 / FAM5</strain>
    </source>
</reference>
<dbReference type="eggNOG" id="COG0443">
    <property type="taxonomic scope" value="Bacteria"/>
</dbReference>
<comment type="similarity">
    <text evidence="1">Belongs to the heat shock protein 70 family.</text>
</comment>
<dbReference type="PROSITE" id="PS00329">
    <property type="entry name" value="HSP70_2"/>
    <property type="match status" value="1"/>
</dbReference>
<dbReference type="GO" id="GO:0005524">
    <property type="term" value="F:ATP binding"/>
    <property type="evidence" value="ECO:0007669"/>
    <property type="project" value="UniProtKB-KW"/>
</dbReference>
<dbReference type="AlphaFoldDB" id="F5RD45"/>
<keyword evidence="3" id="KW-0067">ATP-binding</keyword>
<evidence type="ECO:0000313" key="4">
    <source>
        <dbReference type="EMBL" id="EGK71516.1"/>
    </source>
</evidence>
<dbReference type="PROSITE" id="PS01036">
    <property type="entry name" value="HSP70_3"/>
    <property type="match status" value="1"/>
</dbReference>
<dbReference type="PRINTS" id="PR00301">
    <property type="entry name" value="HEATSHOCK70"/>
</dbReference>
<evidence type="ECO:0000313" key="5">
    <source>
        <dbReference type="Proteomes" id="UP000005019"/>
    </source>
</evidence>
<sequence length="419" mass="44576">MNISACGIDFGTSNSTVAIVDGGPARLLPLEDGKPTLPSAVFFNLDEDSMAVGRAALAEYLEGYEGRLMRSMKSLLGSGLMDAGTDVGGRHLAFRDLIGGFIGEVKKRAETAARTRFDQVVVGRPVRFVDDDADADRLAEDTLADIVRRAGFSDVSFQFEPIAAAHAYEQTVQRESLVLVVDIGGGTSDFSLVRLSPDRRAQVDRSADLLGNTGVHIGGTDFDKRLSLACVMPELGMGGLLIKGAVLPNSTYFHLATWHTIHLAYRRDVLPGLQDMARDVVDGRRFERLLRVLRERSGHHLAIRSEAAKIALSDAPTVDLDLDVAEAGLHVPVSRAAFEDAIAAEIARVGDAALDCVAQAGLTPAAVDTLFFTGGSSGVPALRRALAARFPDAEAVEGDLYGSVGCGLAVVARQRYGSV</sequence>
<name>F5RD45_METUF</name>
<dbReference type="Pfam" id="PF00012">
    <property type="entry name" value="HSP70"/>
    <property type="match status" value="3"/>
</dbReference>
<dbReference type="InterPro" id="IPR043129">
    <property type="entry name" value="ATPase_NBD"/>
</dbReference>
<dbReference type="Gene3D" id="3.90.640.10">
    <property type="entry name" value="Actin, Chain A, domain 4"/>
    <property type="match status" value="1"/>
</dbReference>
<dbReference type="EMBL" id="AFHG01000050">
    <property type="protein sequence ID" value="EGK71516.1"/>
    <property type="molecule type" value="Genomic_DNA"/>
</dbReference>
<dbReference type="InterPro" id="IPR013126">
    <property type="entry name" value="Hsp_70_fam"/>
</dbReference>
<dbReference type="OrthoDB" id="9807934at2"/>